<evidence type="ECO:0000256" key="1">
    <source>
        <dbReference type="ARBA" id="ARBA00001971"/>
    </source>
</evidence>
<dbReference type="GeneID" id="17036735"/>
<dbReference type="GO" id="GO:0004497">
    <property type="term" value="F:monooxygenase activity"/>
    <property type="evidence" value="ECO:0007669"/>
    <property type="project" value="UniProtKB-KW"/>
</dbReference>
<dbReference type="STRING" id="574566.I0YJQ1"/>
<dbReference type="GO" id="GO:0016705">
    <property type="term" value="F:oxidoreductase activity, acting on paired donors, with incorporation or reduction of molecular oxygen"/>
    <property type="evidence" value="ECO:0007669"/>
    <property type="project" value="InterPro"/>
</dbReference>
<sequence>VQESMRMLPVLADGTNRTTVRDTWLGRHLIPRGTMVWARAKRFLPFSAGTRDCVGQSLARMNYTTTVAMLLAHFKFQLTPEV</sequence>
<dbReference type="RefSeq" id="XP_005643164.1">
    <property type="nucleotide sequence ID" value="XM_005643107.1"/>
</dbReference>
<evidence type="ECO:0000256" key="2">
    <source>
        <dbReference type="ARBA" id="ARBA00010617"/>
    </source>
</evidence>
<dbReference type="InterPro" id="IPR017972">
    <property type="entry name" value="Cyt_P450_CS"/>
</dbReference>
<evidence type="ECO:0000313" key="6">
    <source>
        <dbReference type="Proteomes" id="UP000007264"/>
    </source>
</evidence>
<dbReference type="AlphaFoldDB" id="I0YJQ1"/>
<dbReference type="EMBL" id="AGSI01000022">
    <property type="protein sequence ID" value="EIE18620.1"/>
    <property type="molecule type" value="Genomic_DNA"/>
</dbReference>
<feature type="binding site" description="axial binding residue" evidence="3">
    <location>
        <position position="53"/>
    </location>
    <ligand>
        <name>heme</name>
        <dbReference type="ChEBI" id="CHEBI:30413"/>
    </ligand>
    <ligandPart>
        <name>Fe</name>
        <dbReference type="ChEBI" id="CHEBI:18248"/>
    </ligandPart>
</feature>
<evidence type="ECO:0000313" key="5">
    <source>
        <dbReference type="EMBL" id="EIE18620.1"/>
    </source>
</evidence>
<dbReference type="Gene3D" id="1.10.630.10">
    <property type="entry name" value="Cytochrome P450"/>
    <property type="match status" value="2"/>
</dbReference>
<dbReference type="InterPro" id="IPR001128">
    <property type="entry name" value="Cyt_P450"/>
</dbReference>
<dbReference type="eggNOG" id="ENOG502SW9V">
    <property type="taxonomic scope" value="Eukaryota"/>
</dbReference>
<comment type="cofactor">
    <cofactor evidence="1 3">
        <name>heme</name>
        <dbReference type="ChEBI" id="CHEBI:30413"/>
    </cofactor>
</comment>
<name>I0YJQ1_COCSC</name>
<evidence type="ECO:0000256" key="3">
    <source>
        <dbReference type="PIRSR" id="PIRSR602401-1"/>
    </source>
</evidence>
<proteinExistence type="inferred from homology"/>
<gene>
    <name evidence="5" type="ORF">COCSUDRAFT_9001</name>
</gene>
<comment type="caution">
    <text evidence="5">The sequence shown here is derived from an EMBL/GenBank/DDBJ whole genome shotgun (WGS) entry which is preliminary data.</text>
</comment>
<feature type="non-terminal residue" evidence="5">
    <location>
        <position position="1"/>
    </location>
</feature>
<keyword evidence="6" id="KW-1185">Reference proteome</keyword>
<keyword evidence="3 4" id="KW-0408">Iron</keyword>
<reference evidence="5 6" key="1">
    <citation type="journal article" date="2012" name="Genome Biol.">
        <title>The genome of the polar eukaryotic microalga coccomyxa subellipsoidea reveals traits of cold adaptation.</title>
        <authorList>
            <person name="Blanc G."/>
            <person name="Agarkova I."/>
            <person name="Grimwood J."/>
            <person name="Kuo A."/>
            <person name="Brueggeman A."/>
            <person name="Dunigan D."/>
            <person name="Gurnon J."/>
            <person name="Ladunga I."/>
            <person name="Lindquist E."/>
            <person name="Lucas S."/>
            <person name="Pangilinan J."/>
            <person name="Proschold T."/>
            <person name="Salamov A."/>
            <person name="Schmutz J."/>
            <person name="Weeks D."/>
            <person name="Yamada T."/>
            <person name="Claverie J.M."/>
            <person name="Grigoriev I."/>
            <person name="Van Etten J."/>
            <person name="Lomsadze A."/>
            <person name="Borodovsky M."/>
        </authorList>
    </citation>
    <scope>NUCLEOTIDE SEQUENCE [LARGE SCALE GENOMIC DNA]</scope>
    <source>
        <strain evidence="5 6">C-169</strain>
    </source>
</reference>
<feature type="non-terminal residue" evidence="5">
    <location>
        <position position="82"/>
    </location>
</feature>
<dbReference type="GO" id="GO:0005506">
    <property type="term" value="F:iron ion binding"/>
    <property type="evidence" value="ECO:0007669"/>
    <property type="project" value="InterPro"/>
</dbReference>
<keyword evidence="3 4" id="KW-0479">Metal-binding</keyword>
<dbReference type="PANTHER" id="PTHR24305:SF166">
    <property type="entry name" value="CYTOCHROME P450 12A4, MITOCHONDRIAL-RELATED"/>
    <property type="match status" value="1"/>
</dbReference>
<dbReference type="PANTHER" id="PTHR24305">
    <property type="entry name" value="CYTOCHROME P450"/>
    <property type="match status" value="1"/>
</dbReference>
<keyword evidence="4" id="KW-0560">Oxidoreductase</keyword>
<dbReference type="Pfam" id="PF00067">
    <property type="entry name" value="p450"/>
    <property type="match status" value="1"/>
</dbReference>
<dbReference type="InterPro" id="IPR050121">
    <property type="entry name" value="Cytochrome_P450_monoxygenase"/>
</dbReference>
<keyword evidence="4" id="KW-0503">Monooxygenase</keyword>
<dbReference type="OrthoDB" id="548633at2759"/>
<dbReference type="InterPro" id="IPR002401">
    <property type="entry name" value="Cyt_P450_E_grp-I"/>
</dbReference>
<organism evidence="5 6">
    <name type="scientific">Coccomyxa subellipsoidea (strain C-169)</name>
    <name type="common">Green microalga</name>
    <dbReference type="NCBI Taxonomy" id="574566"/>
    <lineage>
        <taxon>Eukaryota</taxon>
        <taxon>Viridiplantae</taxon>
        <taxon>Chlorophyta</taxon>
        <taxon>core chlorophytes</taxon>
        <taxon>Trebouxiophyceae</taxon>
        <taxon>Trebouxiophyceae incertae sedis</taxon>
        <taxon>Coccomyxaceae</taxon>
        <taxon>Coccomyxa</taxon>
        <taxon>Coccomyxa subellipsoidea</taxon>
    </lineage>
</organism>
<dbReference type="InterPro" id="IPR036396">
    <property type="entry name" value="Cyt_P450_sf"/>
</dbReference>
<dbReference type="SUPFAM" id="SSF48264">
    <property type="entry name" value="Cytochrome P450"/>
    <property type="match status" value="1"/>
</dbReference>
<protein>
    <submittedName>
        <fullName evidence="5">Cytochrome P450</fullName>
    </submittedName>
</protein>
<dbReference type="Proteomes" id="UP000007264">
    <property type="component" value="Unassembled WGS sequence"/>
</dbReference>
<accession>I0YJQ1</accession>
<keyword evidence="3 4" id="KW-0349">Heme</keyword>
<comment type="similarity">
    <text evidence="2 4">Belongs to the cytochrome P450 family.</text>
</comment>
<dbReference type="PROSITE" id="PS00086">
    <property type="entry name" value="CYTOCHROME_P450"/>
    <property type="match status" value="1"/>
</dbReference>
<dbReference type="PRINTS" id="PR00463">
    <property type="entry name" value="EP450I"/>
</dbReference>
<dbReference type="GO" id="GO:0020037">
    <property type="term" value="F:heme binding"/>
    <property type="evidence" value="ECO:0007669"/>
    <property type="project" value="InterPro"/>
</dbReference>
<dbReference type="KEGG" id="csl:COCSUDRAFT_9001"/>
<evidence type="ECO:0000256" key="4">
    <source>
        <dbReference type="RuleBase" id="RU000461"/>
    </source>
</evidence>